<dbReference type="KEGG" id="vg:29080353"/>
<dbReference type="GeneID" id="29080353"/>
<reference evidence="2" key="1">
    <citation type="submission" date="2016-07" db="EMBL/GenBank/DDBJ databases">
        <authorList>
            <person name="Florea S."/>
            <person name="Webb J.S."/>
            <person name="Jaromczyk J."/>
            <person name="Schardl C.L."/>
        </authorList>
    </citation>
    <scope>NUCLEOTIDE SEQUENCE [LARGE SCALE GENOMIC DNA]</scope>
</reference>
<dbReference type="OrthoDB" id="18862at10239"/>
<gene>
    <name evidence="1" type="primary">89</name>
    <name evidence="1" type="ORF">SEA_BANTAM_89</name>
</gene>
<protein>
    <submittedName>
        <fullName evidence="1">Antirepressor</fullName>
    </submittedName>
</protein>
<evidence type="ECO:0000313" key="2">
    <source>
        <dbReference type="Proteomes" id="UP000202170"/>
    </source>
</evidence>
<proteinExistence type="predicted"/>
<keyword evidence="2" id="KW-1185">Reference proteome</keyword>
<sequence length="275" mass="30652">MITLTTRVAVTAIDTALNHTAMITDIATLSGLSVASIERIYDGRIGDVDDAVADRIEDACARWMVYHGDDEGRGDIDDDRKAAISQHIRTLLDDCGYDLTQLCDLSGADRCLIRHIRDGRLGRTMREVIADRLEAIPADLRRKIATPLGTTRRLQALVRWGYTPAMLADELGVSESVVDEMLVGADEVLPSVARAIHPLFSRLEQIPGPSDEARDMAKAAGWLLPLQYDEYTIDRLRTAVSKEYRPPRHEVDPERHQDVWNREVEQLAELLTAAA</sequence>
<dbReference type="Proteomes" id="UP000202170">
    <property type="component" value="Segment"/>
</dbReference>
<dbReference type="RefSeq" id="YP_009287557.1">
    <property type="nucleotide sequence ID" value="NC_031074.1"/>
</dbReference>
<evidence type="ECO:0000313" key="1">
    <source>
        <dbReference type="EMBL" id="AOE43778.1"/>
    </source>
</evidence>
<accession>A0A1B3AYE8</accession>
<dbReference type="EMBL" id="KX557272">
    <property type="protein sequence ID" value="AOE43778.1"/>
    <property type="molecule type" value="Genomic_DNA"/>
</dbReference>
<name>A0A1B3AYE8_9CAUD</name>
<organism evidence="1 2">
    <name type="scientific">Gordonia phage Bantam</name>
    <dbReference type="NCBI Taxonomy" id="1887641"/>
    <lineage>
        <taxon>Viruses</taxon>
        <taxon>Duplodnaviria</taxon>
        <taxon>Heunggongvirae</taxon>
        <taxon>Uroviricota</taxon>
        <taxon>Caudoviricetes</taxon>
        <taxon>Bantamvirus</taxon>
        <taxon>Bantamvirus bantam</taxon>
    </lineage>
</organism>